<evidence type="ECO:0000313" key="18">
    <source>
        <dbReference type="EMBL" id="SIQ73807.1"/>
    </source>
</evidence>
<keyword evidence="8 15" id="KW-0812">Transmembrane</keyword>
<dbReference type="InterPro" id="IPR036890">
    <property type="entry name" value="HATPase_C_sf"/>
</dbReference>
<evidence type="ECO:0000256" key="4">
    <source>
        <dbReference type="ARBA" id="ARBA00022475"/>
    </source>
</evidence>
<evidence type="ECO:0000256" key="12">
    <source>
        <dbReference type="ARBA" id="ARBA00022989"/>
    </source>
</evidence>
<dbReference type="EC" id="2.7.13.3" evidence="3"/>
<keyword evidence="10 18" id="KW-0418">Kinase</keyword>
<dbReference type="PRINTS" id="PR00344">
    <property type="entry name" value="BCTRLSENSOR"/>
</dbReference>
<evidence type="ECO:0000256" key="7">
    <source>
        <dbReference type="ARBA" id="ARBA00022679"/>
    </source>
</evidence>
<gene>
    <name evidence="18" type="ORF">SAMN05421828_108152</name>
</gene>
<dbReference type="RefSeq" id="WP_029313384.1">
    <property type="nucleotide sequence ID" value="NZ_FTNE01000008.1"/>
</dbReference>
<dbReference type="InterPro" id="IPR005467">
    <property type="entry name" value="His_kinase_dom"/>
</dbReference>
<dbReference type="Proteomes" id="UP000186308">
    <property type="component" value="Unassembled WGS sequence"/>
</dbReference>
<feature type="transmembrane region" description="Helical" evidence="15">
    <location>
        <begin position="22"/>
        <end position="46"/>
    </location>
</feature>
<keyword evidence="13" id="KW-0902">Two-component regulatory system</keyword>
<dbReference type="GO" id="GO:0005886">
    <property type="term" value="C:plasma membrane"/>
    <property type="evidence" value="ECO:0007669"/>
    <property type="project" value="UniProtKB-SubCell"/>
</dbReference>
<evidence type="ECO:0000256" key="2">
    <source>
        <dbReference type="ARBA" id="ARBA00004429"/>
    </source>
</evidence>
<dbReference type="InterPro" id="IPR036097">
    <property type="entry name" value="HisK_dim/P_sf"/>
</dbReference>
<name>A0A8G2CKD7_ACIRU</name>
<evidence type="ECO:0000256" key="5">
    <source>
        <dbReference type="ARBA" id="ARBA00022519"/>
    </source>
</evidence>
<organism evidence="18 19">
    <name type="scientific">Acidiphilium rubrum</name>
    <dbReference type="NCBI Taxonomy" id="526"/>
    <lineage>
        <taxon>Bacteria</taxon>
        <taxon>Pseudomonadati</taxon>
        <taxon>Pseudomonadota</taxon>
        <taxon>Alphaproteobacteria</taxon>
        <taxon>Acetobacterales</taxon>
        <taxon>Acidocellaceae</taxon>
        <taxon>Acidiphilium</taxon>
    </lineage>
</organism>
<dbReference type="CDD" id="cd06225">
    <property type="entry name" value="HAMP"/>
    <property type="match status" value="1"/>
</dbReference>
<evidence type="ECO:0000313" key="19">
    <source>
        <dbReference type="Proteomes" id="UP000186308"/>
    </source>
</evidence>
<comment type="caution">
    <text evidence="18">The sequence shown here is derived from an EMBL/GenBank/DDBJ whole genome shotgun (WGS) entry which is preliminary data.</text>
</comment>
<comment type="catalytic activity">
    <reaction evidence="1">
        <text>ATP + protein L-histidine = ADP + protein N-phospho-L-histidine.</text>
        <dbReference type="EC" id="2.7.13.3"/>
    </reaction>
</comment>
<dbReference type="EMBL" id="FTNE01000008">
    <property type="protein sequence ID" value="SIQ73807.1"/>
    <property type="molecule type" value="Genomic_DNA"/>
</dbReference>
<dbReference type="GO" id="GO:0000155">
    <property type="term" value="F:phosphorelay sensor kinase activity"/>
    <property type="evidence" value="ECO:0007669"/>
    <property type="project" value="InterPro"/>
</dbReference>
<dbReference type="CDD" id="cd00075">
    <property type="entry name" value="HATPase"/>
    <property type="match status" value="1"/>
</dbReference>
<keyword evidence="11" id="KW-0067">ATP-binding</keyword>
<evidence type="ECO:0000256" key="8">
    <source>
        <dbReference type="ARBA" id="ARBA00022692"/>
    </source>
</evidence>
<proteinExistence type="predicted"/>
<dbReference type="PROSITE" id="PS50885">
    <property type="entry name" value="HAMP"/>
    <property type="match status" value="1"/>
</dbReference>
<dbReference type="GO" id="GO:0005524">
    <property type="term" value="F:ATP binding"/>
    <property type="evidence" value="ECO:0007669"/>
    <property type="project" value="UniProtKB-KW"/>
</dbReference>
<accession>A0A8G2CKD7</accession>
<feature type="domain" description="HAMP" evidence="17">
    <location>
        <begin position="189"/>
        <end position="241"/>
    </location>
</feature>
<keyword evidence="9" id="KW-0547">Nucleotide-binding</keyword>
<dbReference type="InterPro" id="IPR003660">
    <property type="entry name" value="HAMP_dom"/>
</dbReference>
<evidence type="ECO:0000256" key="9">
    <source>
        <dbReference type="ARBA" id="ARBA00022741"/>
    </source>
</evidence>
<evidence type="ECO:0000259" key="17">
    <source>
        <dbReference type="PROSITE" id="PS50885"/>
    </source>
</evidence>
<dbReference type="InterPro" id="IPR004358">
    <property type="entry name" value="Sig_transdc_His_kin-like_C"/>
</dbReference>
<feature type="transmembrane region" description="Helical" evidence="15">
    <location>
        <begin position="166"/>
        <end position="188"/>
    </location>
</feature>
<feature type="domain" description="Histidine kinase" evidence="16">
    <location>
        <begin position="249"/>
        <end position="441"/>
    </location>
</feature>
<dbReference type="SMART" id="SM00304">
    <property type="entry name" value="HAMP"/>
    <property type="match status" value="1"/>
</dbReference>
<dbReference type="InterPro" id="IPR003594">
    <property type="entry name" value="HATPase_dom"/>
</dbReference>
<sequence>MRLVPHGLEPDRALRKILPRSLFGRTLLIVVLPLILLEGVALQIFYGSHLDTLSRRLAGGVAGEIAFVLDQADAFPDARSQIFANAAYRFEFAFHFHPGRKLTPRRLPHVFGPVDTDLASALSVGLGRPFVLVWHGPPGMVRVDIQVSDGVLTIDVPRKRLYIGELYIFFAWLGGTTLILLSLAILFLRNQVRGIRRLALAAEAFGMGRDTGPIRPEGATEVRRAGAAFNRMQDRVRRFLAQRTAMLAGVSHDLRTPLTRLRLAIAMLPGETSDIDGMTSDIDEMERLIGLYLAFARGEGTEQAQVTDLAVLIEEITARAARGGAVIALNIAPLPSITLRPEAMRRALANLLDNAARHARRIEFAALPEGERSVRVLIDDDGPGIPVERREEVFRPFESGSAAGTGLGLAIARDIIAAHGGDIRLDDSPLGGLRVVVVLPV</sequence>
<reference evidence="18 19" key="1">
    <citation type="submission" date="2017-01" db="EMBL/GenBank/DDBJ databases">
        <authorList>
            <person name="Varghese N."/>
            <person name="Submissions S."/>
        </authorList>
    </citation>
    <scope>NUCLEOTIDE SEQUENCE [LARGE SCALE GENOMIC DNA]</scope>
    <source>
        <strain evidence="18 19">ATCC 35905</strain>
    </source>
</reference>
<dbReference type="PANTHER" id="PTHR44936:SF5">
    <property type="entry name" value="SENSOR HISTIDINE KINASE ENVZ"/>
    <property type="match status" value="1"/>
</dbReference>
<dbReference type="PANTHER" id="PTHR44936">
    <property type="entry name" value="SENSOR PROTEIN CREC"/>
    <property type="match status" value="1"/>
</dbReference>
<dbReference type="OrthoDB" id="9804645at2"/>
<comment type="subcellular location">
    <subcellularLocation>
        <location evidence="2">Cell inner membrane</location>
        <topology evidence="2">Multi-pass membrane protein</topology>
    </subcellularLocation>
</comment>
<dbReference type="Gene3D" id="3.30.565.10">
    <property type="entry name" value="Histidine kinase-like ATPase, C-terminal domain"/>
    <property type="match status" value="1"/>
</dbReference>
<dbReference type="Pfam" id="PF00512">
    <property type="entry name" value="HisKA"/>
    <property type="match status" value="1"/>
</dbReference>
<keyword evidence="19" id="KW-1185">Reference proteome</keyword>
<dbReference type="SUPFAM" id="SSF47384">
    <property type="entry name" value="Homodimeric domain of signal transducing histidine kinase"/>
    <property type="match status" value="1"/>
</dbReference>
<dbReference type="SMART" id="SM00387">
    <property type="entry name" value="HATPase_c"/>
    <property type="match status" value="1"/>
</dbReference>
<evidence type="ECO:0000256" key="3">
    <source>
        <dbReference type="ARBA" id="ARBA00012438"/>
    </source>
</evidence>
<dbReference type="PROSITE" id="PS50109">
    <property type="entry name" value="HIS_KIN"/>
    <property type="match status" value="1"/>
</dbReference>
<evidence type="ECO:0000256" key="15">
    <source>
        <dbReference type="SAM" id="Phobius"/>
    </source>
</evidence>
<evidence type="ECO:0000256" key="6">
    <source>
        <dbReference type="ARBA" id="ARBA00022553"/>
    </source>
</evidence>
<keyword evidence="7" id="KW-0808">Transferase</keyword>
<keyword evidence="12 15" id="KW-1133">Transmembrane helix</keyword>
<evidence type="ECO:0000256" key="1">
    <source>
        <dbReference type="ARBA" id="ARBA00000085"/>
    </source>
</evidence>
<evidence type="ECO:0000259" key="16">
    <source>
        <dbReference type="PROSITE" id="PS50109"/>
    </source>
</evidence>
<evidence type="ECO:0000256" key="14">
    <source>
        <dbReference type="ARBA" id="ARBA00023136"/>
    </source>
</evidence>
<keyword evidence="5" id="KW-0997">Cell inner membrane</keyword>
<keyword evidence="4" id="KW-1003">Cell membrane</keyword>
<evidence type="ECO:0000256" key="11">
    <source>
        <dbReference type="ARBA" id="ARBA00022840"/>
    </source>
</evidence>
<evidence type="ECO:0000256" key="10">
    <source>
        <dbReference type="ARBA" id="ARBA00022777"/>
    </source>
</evidence>
<dbReference type="InterPro" id="IPR003661">
    <property type="entry name" value="HisK_dim/P_dom"/>
</dbReference>
<dbReference type="Pfam" id="PF00672">
    <property type="entry name" value="HAMP"/>
    <property type="match status" value="1"/>
</dbReference>
<evidence type="ECO:0000256" key="13">
    <source>
        <dbReference type="ARBA" id="ARBA00023012"/>
    </source>
</evidence>
<keyword evidence="6" id="KW-0597">Phosphoprotein</keyword>
<dbReference type="CDD" id="cd00082">
    <property type="entry name" value="HisKA"/>
    <property type="match status" value="1"/>
</dbReference>
<protein>
    <recommendedName>
        <fullName evidence="3">histidine kinase</fullName>
        <ecNumber evidence="3">2.7.13.3</ecNumber>
    </recommendedName>
</protein>
<dbReference type="Pfam" id="PF02518">
    <property type="entry name" value="HATPase_c"/>
    <property type="match status" value="1"/>
</dbReference>
<dbReference type="SMART" id="SM00388">
    <property type="entry name" value="HisKA"/>
    <property type="match status" value="1"/>
</dbReference>
<dbReference type="Gene3D" id="1.10.287.130">
    <property type="match status" value="1"/>
</dbReference>
<dbReference type="SUPFAM" id="SSF55874">
    <property type="entry name" value="ATPase domain of HSP90 chaperone/DNA topoisomerase II/histidine kinase"/>
    <property type="match status" value="1"/>
</dbReference>
<dbReference type="InterPro" id="IPR050980">
    <property type="entry name" value="2C_sensor_his_kinase"/>
</dbReference>
<keyword evidence="14 15" id="KW-0472">Membrane</keyword>
<dbReference type="AlphaFoldDB" id="A0A8G2CKD7"/>